<accession>A0ABN6RNK1</accession>
<protein>
    <submittedName>
        <fullName evidence="1">Uncharacterized protein</fullName>
    </submittedName>
</protein>
<proteinExistence type="predicted"/>
<dbReference type="Proteomes" id="UP001064971">
    <property type="component" value="Plasmid pDAETH-4"/>
</dbReference>
<evidence type="ECO:0000313" key="1">
    <source>
        <dbReference type="EMBL" id="BDP44870.1"/>
    </source>
</evidence>
<name>A0ABN6RNK1_9DEIO</name>
<organism evidence="1 2">
    <name type="scientific">Deinococcus aetherius</name>
    <dbReference type="NCBI Taxonomy" id="200252"/>
    <lineage>
        <taxon>Bacteria</taxon>
        <taxon>Thermotogati</taxon>
        <taxon>Deinococcota</taxon>
        <taxon>Deinococci</taxon>
        <taxon>Deinococcales</taxon>
        <taxon>Deinococcaceae</taxon>
        <taxon>Deinococcus</taxon>
    </lineage>
</organism>
<reference evidence="1" key="1">
    <citation type="submission" date="2022-07" db="EMBL/GenBank/DDBJ databases">
        <title>Complete Genome Sequence of the Radioresistant Bacterium Deinococcus aetherius ST0316, Isolated from the Air Dust collected in Lower Stratosphere above Japan.</title>
        <authorList>
            <person name="Satoh K."/>
            <person name="Hagiwara K."/>
            <person name="Katsumata K."/>
            <person name="Kubo A."/>
            <person name="Yokobori S."/>
            <person name="Yamagishi A."/>
            <person name="Oono Y."/>
            <person name="Narumi I."/>
        </authorList>
    </citation>
    <scope>NUCLEOTIDE SEQUENCE</scope>
    <source>
        <strain evidence="1">ST0316</strain>
        <plasmid evidence="1">pDAETH-4</plasmid>
    </source>
</reference>
<evidence type="ECO:0000313" key="2">
    <source>
        <dbReference type="Proteomes" id="UP001064971"/>
    </source>
</evidence>
<dbReference type="EMBL" id="AP026564">
    <property type="protein sequence ID" value="BDP44870.1"/>
    <property type="molecule type" value="Genomic_DNA"/>
</dbReference>
<keyword evidence="2" id="KW-1185">Reference proteome</keyword>
<sequence length="162" mass="17442">MRPPNPAAHDQSLTLTHPTKRLWCHAPLDPAGMTTELSPTHVIRLFPDPLGPEGEQVTLGAERLLILAVRLIRDGCVEHVLSPLPPETPSPRYGAHAPGMTVPSPLDVTRTFPDPLGPAGHRILLGGQAFLILEVLQLADGVVRHLLRPLDEPLPICAHPSG</sequence>
<keyword evidence="1" id="KW-0614">Plasmid</keyword>
<gene>
    <name evidence="1" type="ORF">DAETH_48390</name>
</gene>
<dbReference type="RefSeq" id="WP_264778917.1">
    <property type="nucleotide sequence ID" value="NZ_AP026564.1"/>
</dbReference>
<geneLocation type="plasmid" evidence="1 2">
    <name>pDAETH-4</name>
</geneLocation>